<gene>
    <name evidence="15" type="ORF">CFH80_03375</name>
</gene>
<evidence type="ECO:0000256" key="1">
    <source>
        <dbReference type="ARBA" id="ARBA00001947"/>
    </source>
</evidence>
<feature type="transmembrane region" description="Helical" evidence="13">
    <location>
        <begin position="133"/>
        <end position="155"/>
    </location>
</feature>
<evidence type="ECO:0000256" key="8">
    <source>
        <dbReference type="ARBA" id="ARBA00022801"/>
    </source>
</evidence>
<evidence type="ECO:0000256" key="10">
    <source>
        <dbReference type="ARBA" id="ARBA00022989"/>
    </source>
</evidence>
<feature type="transmembrane region" description="Helical" evidence="13">
    <location>
        <begin position="95"/>
        <end position="121"/>
    </location>
</feature>
<keyword evidence="8" id="KW-0378">Hydrolase</keyword>
<keyword evidence="7" id="KW-0479">Metal-binding</keyword>
<dbReference type="InterPro" id="IPR044537">
    <property type="entry name" value="Rip2-like"/>
</dbReference>
<keyword evidence="9" id="KW-0862">Zinc</keyword>
<name>A0A2D3WCB1_9BACT</name>
<feature type="transmembrane region" description="Helical" evidence="13">
    <location>
        <begin position="50"/>
        <end position="74"/>
    </location>
</feature>
<keyword evidence="5 15" id="KW-0645">Protease</keyword>
<dbReference type="PANTHER" id="PTHR35864">
    <property type="entry name" value="ZINC METALLOPROTEASE MJ0611-RELATED"/>
    <property type="match status" value="1"/>
</dbReference>
<keyword evidence="11" id="KW-0482">Metalloprotease</keyword>
<feature type="transmembrane region" description="Helical" evidence="13">
    <location>
        <begin position="7"/>
        <end position="30"/>
    </location>
</feature>
<evidence type="ECO:0000256" key="9">
    <source>
        <dbReference type="ARBA" id="ARBA00022833"/>
    </source>
</evidence>
<evidence type="ECO:0000256" key="4">
    <source>
        <dbReference type="ARBA" id="ARBA00022475"/>
    </source>
</evidence>
<evidence type="ECO:0000256" key="6">
    <source>
        <dbReference type="ARBA" id="ARBA00022692"/>
    </source>
</evidence>
<keyword evidence="12 13" id="KW-0472">Membrane</keyword>
<dbReference type="Proteomes" id="UP000231638">
    <property type="component" value="Unassembled WGS sequence"/>
</dbReference>
<evidence type="ECO:0000256" key="12">
    <source>
        <dbReference type="ARBA" id="ARBA00023136"/>
    </source>
</evidence>
<keyword evidence="6 13" id="KW-0812">Transmembrane</keyword>
<evidence type="ECO:0000256" key="3">
    <source>
        <dbReference type="ARBA" id="ARBA00007931"/>
    </source>
</evidence>
<evidence type="ECO:0000256" key="11">
    <source>
        <dbReference type="ARBA" id="ARBA00023049"/>
    </source>
</evidence>
<evidence type="ECO:0000256" key="2">
    <source>
        <dbReference type="ARBA" id="ARBA00004651"/>
    </source>
</evidence>
<organism evidence="15 16">
    <name type="scientific">Sulfurospirillum cavolei</name>
    <dbReference type="NCBI Taxonomy" id="366522"/>
    <lineage>
        <taxon>Bacteria</taxon>
        <taxon>Pseudomonadati</taxon>
        <taxon>Campylobacterota</taxon>
        <taxon>Epsilonproteobacteria</taxon>
        <taxon>Campylobacterales</taxon>
        <taxon>Sulfurospirillaceae</taxon>
        <taxon>Sulfurospirillum</taxon>
    </lineage>
</organism>
<dbReference type="STRING" id="366522.GCA_001548055_01781"/>
<dbReference type="GO" id="GO:0046872">
    <property type="term" value="F:metal ion binding"/>
    <property type="evidence" value="ECO:0007669"/>
    <property type="project" value="UniProtKB-KW"/>
</dbReference>
<evidence type="ECO:0000259" key="14">
    <source>
        <dbReference type="Pfam" id="PF02163"/>
    </source>
</evidence>
<dbReference type="InterPro" id="IPR008915">
    <property type="entry name" value="Peptidase_M50"/>
</dbReference>
<accession>A0A2D3WCB1</accession>
<dbReference type="EMBL" id="DLUG01000089">
    <property type="protein sequence ID" value="DAB36720.1"/>
    <property type="molecule type" value="Genomic_DNA"/>
</dbReference>
<comment type="caution">
    <text evidence="15">The sequence shown here is derived from an EMBL/GenBank/DDBJ whole genome shotgun (WGS) entry which is preliminary data.</text>
</comment>
<sequence>MDSIKLIEIAAIVLALMIAIIGHEIMHGYVAYRYGDDTAKHMGRLSVNPFVHVDLVGTIIVPAVLFLSNAPFMFGWAKPVPIYMPSVIRNGGYKAAIAVSLAGIAYNFTLAILASVVLSQLGDISEVNSYVEYFWVYFLVQSMIYNVVLGIFNLYPIPPLDGSHALSYLGRIFGWNALVRFYESTERYGMIILIVCIATPLSSYFFMPIRVVLSWLY</sequence>
<dbReference type="Pfam" id="PF02163">
    <property type="entry name" value="Peptidase_M50"/>
    <property type="match status" value="1"/>
</dbReference>
<dbReference type="GO" id="GO:0005886">
    <property type="term" value="C:plasma membrane"/>
    <property type="evidence" value="ECO:0007669"/>
    <property type="project" value="UniProtKB-SubCell"/>
</dbReference>
<keyword evidence="10 13" id="KW-1133">Transmembrane helix</keyword>
<protein>
    <submittedName>
        <fullName evidence="15">Site-2 protease family protein</fullName>
    </submittedName>
</protein>
<comment type="subcellular location">
    <subcellularLocation>
        <location evidence="2">Cell membrane</location>
        <topology evidence="2">Multi-pass membrane protein</topology>
    </subcellularLocation>
</comment>
<reference evidence="15 16" key="1">
    <citation type="journal article" date="2017" name="Front. Microbiol.">
        <title>Comparative Genomic Analysis of the Class Epsilonproteobacteria and Proposed Reclassification to Epsilonbacteraeota (phyl. nov.).</title>
        <authorList>
            <person name="Waite D.W."/>
            <person name="Vanwonterghem I."/>
            <person name="Rinke C."/>
            <person name="Parks D.H."/>
            <person name="Zhang Y."/>
            <person name="Takai K."/>
            <person name="Sievert S.M."/>
            <person name="Simon J."/>
            <person name="Campbell B.J."/>
            <person name="Hanson T.E."/>
            <person name="Woyke T."/>
            <person name="Klotz M.G."/>
            <person name="Hugenholtz P."/>
        </authorList>
    </citation>
    <scope>NUCLEOTIDE SEQUENCE [LARGE SCALE GENOMIC DNA]</scope>
    <source>
        <strain evidence="15">UBA11420</strain>
    </source>
</reference>
<dbReference type="GO" id="GO:0006508">
    <property type="term" value="P:proteolysis"/>
    <property type="evidence" value="ECO:0007669"/>
    <property type="project" value="UniProtKB-KW"/>
</dbReference>
<evidence type="ECO:0000256" key="5">
    <source>
        <dbReference type="ARBA" id="ARBA00022670"/>
    </source>
</evidence>
<proteinExistence type="inferred from homology"/>
<comment type="similarity">
    <text evidence="3">Belongs to the peptidase M50B family.</text>
</comment>
<comment type="cofactor">
    <cofactor evidence="1">
        <name>Zn(2+)</name>
        <dbReference type="ChEBI" id="CHEBI:29105"/>
    </cofactor>
</comment>
<dbReference type="InterPro" id="IPR052348">
    <property type="entry name" value="Metallopeptidase_M50B"/>
</dbReference>
<evidence type="ECO:0000313" key="15">
    <source>
        <dbReference type="EMBL" id="DAB36720.1"/>
    </source>
</evidence>
<evidence type="ECO:0000313" key="16">
    <source>
        <dbReference type="Proteomes" id="UP000231638"/>
    </source>
</evidence>
<feature type="domain" description="Peptidase M50" evidence="14">
    <location>
        <begin position="129"/>
        <end position="193"/>
    </location>
</feature>
<evidence type="ECO:0000256" key="7">
    <source>
        <dbReference type="ARBA" id="ARBA00022723"/>
    </source>
</evidence>
<feature type="transmembrane region" description="Helical" evidence="13">
    <location>
        <begin position="188"/>
        <end position="207"/>
    </location>
</feature>
<dbReference type="GO" id="GO:0008237">
    <property type="term" value="F:metallopeptidase activity"/>
    <property type="evidence" value="ECO:0007669"/>
    <property type="project" value="UniProtKB-KW"/>
</dbReference>
<dbReference type="AlphaFoldDB" id="A0A2D3WCB1"/>
<evidence type="ECO:0000256" key="13">
    <source>
        <dbReference type="SAM" id="Phobius"/>
    </source>
</evidence>
<dbReference type="CDD" id="cd06158">
    <property type="entry name" value="S2P-M50_like_1"/>
    <property type="match status" value="1"/>
</dbReference>
<keyword evidence="4" id="KW-1003">Cell membrane</keyword>
<dbReference type="PANTHER" id="PTHR35864:SF1">
    <property type="entry name" value="ZINC METALLOPROTEASE YWHC-RELATED"/>
    <property type="match status" value="1"/>
</dbReference>